<gene>
    <name evidence="1" type="ORF">GCM10007423_26880</name>
</gene>
<dbReference type="Proteomes" id="UP000600214">
    <property type="component" value="Unassembled WGS sequence"/>
</dbReference>
<name>A0ABQ1YQV6_9BACT</name>
<comment type="caution">
    <text evidence="1">The sequence shown here is derived from an EMBL/GenBank/DDBJ whole genome shotgun (WGS) entry which is preliminary data.</text>
</comment>
<dbReference type="EMBL" id="BMIA01000002">
    <property type="protein sequence ID" value="GGH35334.1"/>
    <property type="molecule type" value="Genomic_DNA"/>
</dbReference>
<sequence>MLIWLEIVFFATLTKAMELEFVFVHSSSWNSLRQLPLSILLKEMKFLNLKSELAGKSLTTPVTVVTNESLK</sequence>
<reference evidence="2" key="1">
    <citation type="journal article" date="2019" name="Int. J. Syst. Evol. Microbiol.">
        <title>The Global Catalogue of Microorganisms (GCM) 10K type strain sequencing project: providing services to taxonomists for standard genome sequencing and annotation.</title>
        <authorList>
            <consortium name="The Broad Institute Genomics Platform"/>
            <consortium name="The Broad Institute Genome Sequencing Center for Infectious Disease"/>
            <person name="Wu L."/>
            <person name="Ma J."/>
        </authorList>
    </citation>
    <scope>NUCLEOTIDE SEQUENCE [LARGE SCALE GENOMIC DNA]</scope>
    <source>
        <strain evidence="2">CGMCC 1.15288</strain>
    </source>
</reference>
<evidence type="ECO:0000313" key="1">
    <source>
        <dbReference type="EMBL" id="GGH35334.1"/>
    </source>
</evidence>
<proteinExistence type="predicted"/>
<evidence type="ECO:0000313" key="2">
    <source>
        <dbReference type="Proteomes" id="UP000600214"/>
    </source>
</evidence>
<protein>
    <submittedName>
        <fullName evidence="1">Uncharacterized protein</fullName>
    </submittedName>
</protein>
<keyword evidence="2" id="KW-1185">Reference proteome</keyword>
<accession>A0ABQ1YQV6</accession>
<organism evidence="1 2">
    <name type="scientific">Dyadobacter endophyticus</name>
    <dbReference type="NCBI Taxonomy" id="1749036"/>
    <lineage>
        <taxon>Bacteria</taxon>
        <taxon>Pseudomonadati</taxon>
        <taxon>Bacteroidota</taxon>
        <taxon>Cytophagia</taxon>
        <taxon>Cytophagales</taxon>
        <taxon>Spirosomataceae</taxon>
        <taxon>Dyadobacter</taxon>
    </lineage>
</organism>